<dbReference type="AlphaFoldDB" id="G4U2S1"/>
<gene>
    <name evidence="1" type="ORF">PIIN_00556</name>
</gene>
<proteinExistence type="predicted"/>
<name>G4U2S1_SERID</name>
<evidence type="ECO:0000313" key="2">
    <source>
        <dbReference type="Proteomes" id="UP000007148"/>
    </source>
</evidence>
<evidence type="ECO:0000313" key="1">
    <source>
        <dbReference type="EMBL" id="CCA77912.1"/>
    </source>
</evidence>
<dbReference type="EMBL" id="CAFZ01001876">
    <property type="protein sequence ID" value="CCA77912.1"/>
    <property type="molecule type" value="Genomic_DNA"/>
</dbReference>
<accession>G4U2S1</accession>
<organism evidence="1 2">
    <name type="scientific">Serendipita indica (strain DSM 11827)</name>
    <name type="common">Root endophyte fungus</name>
    <name type="synonym">Piriformospora indica</name>
    <dbReference type="NCBI Taxonomy" id="1109443"/>
    <lineage>
        <taxon>Eukaryota</taxon>
        <taxon>Fungi</taxon>
        <taxon>Dikarya</taxon>
        <taxon>Basidiomycota</taxon>
        <taxon>Agaricomycotina</taxon>
        <taxon>Agaricomycetes</taxon>
        <taxon>Sebacinales</taxon>
        <taxon>Serendipitaceae</taxon>
        <taxon>Serendipita</taxon>
    </lineage>
</organism>
<sequence length="181" mass="20142">MDPSTYQTYAAFSSTYSYQRQSRGATLFLPGDSQKLAILEITATSRYQGDQQGFALEDAAAFIDAHAATLEEISVRGPERISMGERWRTLPRLAEYHFHSIEDLAAELPDLESRWAKGHNSLSILPRIRVVFDDIFIAKGSITTIAASFRQYPTTVARLDGSIATTWKDLEIRIADPLGGL</sequence>
<dbReference type="HOGENOM" id="CLU_1489561_0_0_1"/>
<dbReference type="Proteomes" id="UP000007148">
    <property type="component" value="Unassembled WGS sequence"/>
</dbReference>
<comment type="caution">
    <text evidence="1">The sequence shown here is derived from an EMBL/GenBank/DDBJ whole genome shotgun (WGS) entry which is preliminary data.</text>
</comment>
<protein>
    <submittedName>
        <fullName evidence="1">Uncharacterized protein</fullName>
    </submittedName>
</protein>
<keyword evidence="2" id="KW-1185">Reference proteome</keyword>
<reference evidence="1 2" key="1">
    <citation type="journal article" date="2011" name="PLoS Pathog.">
        <title>Endophytic Life Strategies Decoded by Genome and Transcriptome Analyses of the Mutualistic Root Symbiont Piriformospora indica.</title>
        <authorList>
            <person name="Zuccaro A."/>
            <person name="Lahrmann U."/>
            <person name="Guldener U."/>
            <person name="Langen G."/>
            <person name="Pfiffi S."/>
            <person name="Biedenkopf D."/>
            <person name="Wong P."/>
            <person name="Samans B."/>
            <person name="Grimm C."/>
            <person name="Basiewicz M."/>
            <person name="Murat C."/>
            <person name="Martin F."/>
            <person name="Kogel K.H."/>
        </authorList>
    </citation>
    <scope>NUCLEOTIDE SEQUENCE [LARGE SCALE GENOMIC DNA]</scope>
    <source>
        <strain evidence="1 2">DSM 11827</strain>
    </source>
</reference>
<dbReference type="InParanoid" id="G4U2S1"/>